<dbReference type="EMBL" id="UINC01152345">
    <property type="protein sequence ID" value="SVD46478.1"/>
    <property type="molecule type" value="Genomic_DNA"/>
</dbReference>
<protein>
    <submittedName>
        <fullName evidence="1">Uncharacterized protein</fullName>
    </submittedName>
</protein>
<evidence type="ECO:0000313" key="1">
    <source>
        <dbReference type="EMBL" id="SVD46478.1"/>
    </source>
</evidence>
<reference evidence="1" key="1">
    <citation type="submission" date="2018-05" db="EMBL/GenBank/DDBJ databases">
        <authorList>
            <person name="Lanie J.A."/>
            <person name="Ng W.-L."/>
            <person name="Kazmierczak K.M."/>
            <person name="Andrzejewski T.M."/>
            <person name="Davidsen T.M."/>
            <person name="Wayne K.J."/>
            <person name="Tettelin H."/>
            <person name="Glass J.I."/>
            <person name="Rusch D."/>
            <person name="Podicherti R."/>
            <person name="Tsui H.-C.T."/>
            <person name="Winkler M.E."/>
        </authorList>
    </citation>
    <scope>NUCLEOTIDE SEQUENCE</scope>
</reference>
<gene>
    <name evidence="1" type="ORF">METZ01_LOCUS399332</name>
</gene>
<name>A0A382VKQ9_9ZZZZ</name>
<proteinExistence type="predicted"/>
<dbReference type="AlphaFoldDB" id="A0A382VKQ9"/>
<organism evidence="1">
    <name type="scientific">marine metagenome</name>
    <dbReference type="NCBI Taxonomy" id="408172"/>
    <lineage>
        <taxon>unclassified sequences</taxon>
        <taxon>metagenomes</taxon>
        <taxon>ecological metagenomes</taxon>
    </lineage>
</organism>
<sequence>MQARRSMTVHRALEFQGSGNGGSVAAFNSTLNLAVDEGVVLRTLQ</sequence>
<accession>A0A382VKQ9</accession>